<evidence type="ECO:0000256" key="4">
    <source>
        <dbReference type="SAM" id="MobiDB-lite"/>
    </source>
</evidence>
<evidence type="ECO:0000259" key="5">
    <source>
        <dbReference type="PROSITE" id="PS50013"/>
    </source>
</evidence>
<feature type="compositionally biased region" description="Polar residues" evidence="4">
    <location>
        <begin position="131"/>
        <end position="147"/>
    </location>
</feature>
<feature type="domain" description="Chromo" evidence="5">
    <location>
        <begin position="352"/>
        <end position="405"/>
    </location>
</feature>
<comment type="subcellular location">
    <subcellularLocation>
        <location evidence="1">Nucleus</location>
    </subcellularLocation>
</comment>
<evidence type="ECO:0000256" key="2">
    <source>
        <dbReference type="ARBA" id="ARBA00011353"/>
    </source>
</evidence>
<dbReference type="AlphaFoldDB" id="A0AAD9WFS2"/>
<protein>
    <recommendedName>
        <fullName evidence="5">Chromo domain-containing protein</fullName>
    </recommendedName>
</protein>
<dbReference type="SMART" id="SM00298">
    <property type="entry name" value="CHROMO"/>
    <property type="match status" value="2"/>
</dbReference>
<comment type="caution">
    <text evidence="6">The sequence shown here is derived from an EMBL/GenBank/DDBJ whole genome shotgun (WGS) entry which is preliminary data.</text>
</comment>
<dbReference type="PANTHER" id="PTHR22812">
    <property type="entry name" value="CHROMOBOX PROTEIN"/>
    <property type="match status" value="1"/>
</dbReference>
<feature type="compositionally biased region" description="Acidic residues" evidence="4">
    <location>
        <begin position="329"/>
        <end position="346"/>
    </location>
</feature>
<evidence type="ECO:0000313" key="7">
    <source>
        <dbReference type="Proteomes" id="UP001285354"/>
    </source>
</evidence>
<name>A0AAD9WFS2_9HELO</name>
<feature type="domain" description="Chromo" evidence="5">
    <location>
        <begin position="418"/>
        <end position="475"/>
    </location>
</feature>
<dbReference type="GO" id="GO:0005634">
    <property type="term" value="C:nucleus"/>
    <property type="evidence" value="ECO:0007669"/>
    <property type="project" value="UniProtKB-SubCell"/>
</dbReference>
<evidence type="ECO:0000256" key="1">
    <source>
        <dbReference type="ARBA" id="ARBA00004123"/>
    </source>
</evidence>
<accession>A0AAD9WFS2</accession>
<dbReference type="InterPro" id="IPR000953">
    <property type="entry name" value="Chromo/chromo_shadow_dom"/>
</dbReference>
<feature type="region of interest" description="Disordered" evidence="4">
    <location>
        <begin position="120"/>
        <end position="184"/>
    </location>
</feature>
<feature type="compositionally biased region" description="Basic residues" evidence="4">
    <location>
        <begin position="312"/>
        <end position="321"/>
    </location>
</feature>
<dbReference type="PROSITE" id="PS00598">
    <property type="entry name" value="CHROMO_1"/>
    <property type="match status" value="1"/>
</dbReference>
<dbReference type="EMBL" id="JAUBYV010000001">
    <property type="protein sequence ID" value="KAK2630107.1"/>
    <property type="molecule type" value="Genomic_DNA"/>
</dbReference>
<sequence>MTQKQGPIIHAFSRRVKRNHQVQMLYPLTSVRASADTTPIHVQTLPYEIPEEMFSPHVVEICFQRGESVTKPTPQVANSSFMSAKSRNAAFTNFTGESRAGGKEKRKTNRYPRRPFYEVSPERKCARATPHQPTSITVQHLLSSSRETSAERTFAQGSGYLETPARSPDPAKRRQEPATPAPFRDHFADWADLEGIDWEPLLEVSSPPEKFTVPPVFGACRNLPSSPSRPSSIDPQELSHVGVVENEAWDLRSIVDMASRGLGHSFEEGEKHENVGLLLQDQLQAELSHWDEGGSSKKQLKRARSPEVAKPNKGRRKKRLDRARMPDTAEPDEEKAADELEGEAGDDTQSRGVPAKFMAERTGLGGTQLLVKWKSYPNEKDWTWELESELLESVPELVEAWKKQKREGGDAAGALLENLVEKILGKRKLKGLPHYLVKWEGFADAKDRTWEPCDRLAVDVPDIVAAYESKKKSKR</sequence>
<dbReference type="SUPFAM" id="SSF54160">
    <property type="entry name" value="Chromo domain-like"/>
    <property type="match status" value="2"/>
</dbReference>
<keyword evidence="3" id="KW-0539">Nucleus</keyword>
<dbReference type="InterPro" id="IPR016197">
    <property type="entry name" value="Chromo-like_dom_sf"/>
</dbReference>
<evidence type="ECO:0000313" key="6">
    <source>
        <dbReference type="EMBL" id="KAK2630107.1"/>
    </source>
</evidence>
<dbReference type="PROSITE" id="PS50013">
    <property type="entry name" value="CHROMO_2"/>
    <property type="match status" value="2"/>
</dbReference>
<dbReference type="Pfam" id="PF00385">
    <property type="entry name" value="Chromo"/>
    <property type="match status" value="2"/>
</dbReference>
<feature type="region of interest" description="Disordered" evidence="4">
    <location>
        <begin position="291"/>
        <end position="351"/>
    </location>
</feature>
<dbReference type="InterPro" id="IPR023780">
    <property type="entry name" value="Chromo_domain"/>
</dbReference>
<dbReference type="Proteomes" id="UP001285354">
    <property type="component" value="Unassembled WGS sequence"/>
</dbReference>
<proteinExistence type="predicted"/>
<dbReference type="GO" id="GO:0006338">
    <property type="term" value="P:chromatin remodeling"/>
    <property type="evidence" value="ECO:0007669"/>
    <property type="project" value="UniProtKB-ARBA"/>
</dbReference>
<dbReference type="InterPro" id="IPR023779">
    <property type="entry name" value="Chromodomain_CS"/>
</dbReference>
<organism evidence="6 7">
    <name type="scientific">Diplocarpon rosae</name>
    <dbReference type="NCBI Taxonomy" id="946125"/>
    <lineage>
        <taxon>Eukaryota</taxon>
        <taxon>Fungi</taxon>
        <taxon>Dikarya</taxon>
        <taxon>Ascomycota</taxon>
        <taxon>Pezizomycotina</taxon>
        <taxon>Leotiomycetes</taxon>
        <taxon>Helotiales</taxon>
        <taxon>Drepanopezizaceae</taxon>
        <taxon>Diplocarpon</taxon>
    </lineage>
</organism>
<keyword evidence="7" id="KW-1185">Reference proteome</keyword>
<comment type="subunit">
    <text evidence="2">Component of the NuA4 histone acetyltransferase complex.</text>
</comment>
<evidence type="ECO:0000256" key="3">
    <source>
        <dbReference type="ARBA" id="ARBA00023242"/>
    </source>
</evidence>
<reference evidence="6" key="1">
    <citation type="submission" date="2023-06" db="EMBL/GenBank/DDBJ databases">
        <title>Draft genome of Marssonina rosae.</title>
        <authorList>
            <person name="Cheng Q."/>
        </authorList>
    </citation>
    <scope>NUCLEOTIDE SEQUENCE</scope>
    <source>
        <strain evidence="6">R4</strain>
    </source>
</reference>
<dbReference type="CDD" id="cd00024">
    <property type="entry name" value="CD_CSD"/>
    <property type="match status" value="2"/>
</dbReference>
<dbReference type="InterPro" id="IPR051219">
    <property type="entry name" value="Heterochromatin_chromo-domain"/>
</dbReference>
<dbReference type="Gene3D" id="2.40.50.40">
    <property type="match status" value="2"/>
</dbReference>
<gene>
    <name evidence="6" type="ORF">QTJ16_000927</name>
</gene>